<evidence type="ECO:0000256" key="4">
    <source>
        <dbReference type="ARBA" id="ARBA00022617"/>
    </source>
</evidence>
<feature type="transmembrane region" description="Helical" evidence="16">
    <location>
        <begin position="46"/>
        <end position="68"/>
    </location>
</feature>
<dbReference type="GO" id="GO:0006119">
    <property type="term" value="P:oxidative phosphorylation"/>
    <property type="evidence" value="ECO:0007669"/>
    <property type="project" value="UniProtKB-UniPathway"/>
</dbReference>
<dbReference type="PANTHER" id="PTHR10422">
    <property type="entry name" value="CYTOCHROME C OXIDASE SUBUNIT 1"/>
    <property type="match status" value="1"/>
</dbReference>
<evidence type="ECO:0000256" key="6">
    <source>
        <dbReference type="ARBA" id="ARBA00022692"/>
    </source>
</evidence>
<accession>A0A518DJH8</accession>
<evidence type="ECO:0000313" key="19">
    <source>
        <dbReference type="Proteomes" id="UP000317429"/>
    </source>
</evidence>
<keyword evidence="6 15" id="KW-0812">Transmembrane</keyword>
<dbReference type="InterPro" id="IPR036927">
    <property type="entry name" value="Cyt_c_oxase-like_su1_sf"/>
</dbReference>
<dbReference type="Gene3D" id="1.20.210.10">
    <property type="entry name" value="Cytochrome c oxidase-like, subunit I domain"/>
    <property type="match status" value="1"/>
</dbReference>
<dbReference type="InterPro" id="IPR000883">
    <property type="entry name" value="Cyt_C_Oxase_1"/>
</dbReference>
<dbReference type="GO" id="GO:0016491">
    <property type="term" value="F:oxidoreductase activity"/>
    <property type="evidence" value="ECO:0007669"/>
    <property type="project" value="UniProtKB-KW"/>
</dbReference>
<keyword evidence="3 15" id="KW-0813">Transport</keyword>
<feature type="transmembrane region" description="Helical" evidence="16">
    <location>
        <begin position="447"/>
        <end position="469"/>
    </location>
</feature>
<dbReference type="InterPro" id="IPR014241">
    <property type="entry name" value="Cyt_c_oxidase_su1_bac"/>
</dbReference>
<feature type="transmembrane region" description="Helical" evidence="16">
    <location>
        <begin position="305"/>
        <end position="326"/>
    </location>
</feature>
<dbReference type="PANTHER" id="PTHR10422:SF18">
    <property type="entry name" value="CYTOCHROME C OXIDASE SUBUNIT 1"/>
    <property type="match status" value="1"/>
</dbReference>
<evidence type="ECO:0000256" key="7">
    <source>
        <dbReference type="ARBA" id="ARBA00022723"/>
    </source>
</evidence>
<dbReference type="InterPro" id="IPR023615">
    <property type="entry name" value="Cyt_c_Oxase_su1_BS"/>
</dbReference>
<evidence type="ECO:0000259" key="17">
    <source>
        <dbReference type="PROSITE" id="PS50855"/>
    </source>
</evidence>
<dbReference type="SUPFAM" id="SSF81442">
    <property type="entry name" value="Cytochrome c oxidase subunit I-like"/>
    <property type="match status" value="1"/>
</dbReference>
<evidence type="ECO:0000256" key="2">
    <source>
        <dbReference type="ARBA" id="ARBA00004673"/>
    </source>
</evidence>
<keyword evidence="11 16" id="KW-0408">Iron</keyword>
<keyword evidence="18" id="KW-0560">Oxidoreductase</keyword>
<evidence type="ECO:0000256" key="8">
    <source>
        <dbReference type="ARBA" id="ARBA00022967"/>
    </source>
</evidence>
<keyword evidence="5 15" id="KW-0679">Respiratory chain</keyword>
<dbReference type="GO" id="GO:0046872">
    <property type="term" value="F:metal ion binding"/>
    <property type="evidence" value="ECO:0007669"/>
    <property type="project" value="UniProtKB-KW"/>
</dbReference>
<dbReference type="PROSITE" id="PS00077">
    <property type="entry name" value="COX1_CUB"/>
    <property type="match status" value="1"/>
</dbReference>
<keyword evidence="8" id="KW-1278">Translocase</keyword>
<reference evidence="18 19" key="1">
    <citation type="submission" date="2019-02" db="EMBL/GenBank/DDBJ databases">
        <title>Deep-cultivation of Planctomycetes and their phenomic and genomic characterization uncovers novel biology.</title>
        <authorList>
            <person name="Wiegand S."/>
            <person name="Jogler M."/>
            <person name="Boedeker C."/>
            <person name="Pinto D."/>
            <person name="Vollmers J."/>
            <person name="Rivas-Marin E."/>
            <person name="Kohn T."/>
            <person name="Peeters S.H."/>
            <person name="Heuer A."/>
            <person name="Rast P."/>
            <person name="Oberbeckmann S."/>
            <person name="Bunk B."/>
            <person name="Jeske O."/>
            <person name="Meyerdierks A."/>
            <person name="Storesund J.E."/>
            <person name="Kallscheuer N."/>
            <person name="Luecker S."/>
            <person name="Lage O.M."/>
            <person name="Pohl T."/>
            <person name="Merkel B.J."/>
            <person name="Hornburger P."/>
            <person name="Mueller R.-W."/>
            <person name="Bruemmer F."/>
            <person name="Labrenz M."/>
            <person name="Spormann A.M."/>
            <person name="Op den Camp H."/>
            <person name="Overmann J."/>
            <person name="Amann R."/>
            <person name="Jetten M.S.M."/>
            <person name="Mascher T."/>
            <person name="Medema M.H."/>
            <person name="Devos D.P."/>
            <person name="Kaster A.-K."/>
            <person name="Ovreas L."/>
            <person name="Rohde M."/>
            <person name="Galperin M.Y."/>
            <person name="Jogler C."/>
        </authorList>
    </citation>
    <scope>NUCLEOTIDE SEQUENCE [LARGE SCALE GENOMIC DNA]</scope>
    <source>
        <strain evidence="18 19">Pla175</strain>
    </source>
</reference>
<dbReference type="EC" id="7.1.1.9" evidence="16"/>
<dbReference type="Pfam" id="PF00115">
    <property type="entry name" value="COX1"/>
    <property type="match status" value="1"/>
</dbReference>
<comment type="similarity">
    <text evidence="15">Belongs to the heme-copper respiratory oxidase family.</text>
</comment>
<comment type="catalytic activity">
    <reaction evidence="14 16">
        <text>4 Fe(II)-[cytochrome c] + O2 + 8 H(+)(in) = 4 Fe(III)-[cytochrome c] + 2 H2O + 4 H(+)(out)</text>
        <dbReference type="Rhea" id="RHEA:11436"/>
        <dbReference type="Rhea" id="RHEA-COMP:10350"/>
        <dbReference type="Rhea" id="RHEA-COMP:14399"/>
        <dbReference type="ChEBI" id="CHEBI:15377"/>
        <dbReference type="ChEBI" id="CHEBI:15378"/>
        <dbReference type="ChEBI" id="CHEBI:15379"/>
        <dbReference type="ChEBI" id="CHEBI:29033"/>
        <dbReference type="ChEBI" id="CHEBI:29034"/>
        <dbReference type="EC" id="7.1.1.9"/>
    </reaction>
</comment>
<keyword evidence="10 16" id="KW-1133">Transmembrane helix</keyword>
<keyword evidence="19" id="KW-1185">Reference proteome</keyword>
<evidence type="ECO:0000256" key="12">
    <source>
        <dbReference type="ARBA" id="ARBA00023008"/>
    </source>
</evidence>
<comment type="subcellular location">
    <subcellularLocation>
        <location evidence="16">Cell membrane</location>
        <topology evidence="16">Multi-pass membrane protein</topology>
    </subcellularLocation>
    <subcellularLocation>
        <location evidence="1">Membrane</location>
        <topology evidence="1">Multi-pass membrane protein</topology>
    </subcellularLocation>
</comment>
<evidence type="ECO:0000313" key="18">
    <source>
        <dbReference type="EMBL" id="QDU91625.1"/>
    </source>
</evidence>
<keyword evidence="4 15" id="KW-0349">Heme</keyword>
<keyword evidence="13 16" id="KW-0472">Membrane</keyword>
<dbReference type="NCBIfam" id="TIGR02891">
    <property type="entry name" value="CtaD_CoxA"/>
    <property type="match status" value="1"/>
</dbReference>
<evidence type="ECO:0000256" key="5">
    <source>
        <dbReference type="ARBA" id="ARBA00022660"/>
    </source>
</evidence>
<gene>
    <name evidence="18" type="primary">ctaD_2</name>
    <name evidence="18" type="ORF">Pla175_50550</name>
</gene>
<protein>
    <recommendedName>
        <fullName evidence="16">Cytochrome c oxidase subunit 1</fullName>
        <ecNumber evidence="16">7.1.1.9</ecNumber>
    </recommendedName>
</protein>
<evidence type="ECO:0000256" key="15">
    <source>
        <dbReference type="RuleBase" id="RU000370"/>
    </source>
</evidence>
<feature type="transmembrane region" description="Helical" evidence="16">
    <location>
        <begin position="222"/>
        <end position="249"/>
    </location>
</feature>
<dbReference type="UniPathway" id="UPA00705"/>
<dbReference type="InterPro" id="IPR023616">
    <property type="entry name" value="Cyt_c_oxase-like_su1_dom"/>
</dbReference>
<comment type="function">
    <text evidence="16">Cytochrome c oxidase is the component of the respiratory chain that catalyzes the reduction of oxygen to water. Subunits 1-3 form the functional core of the enzyme complex. CO I is the catalytic subunit of the enzyme. Electrons originating in cytochrome c are transferred via the copper A center of subunit 2 and heme A of subunit 1 to the bimetallic center formed by heme A3 and copper B.</text>
</comment>
<dbReference type="GO" id="GO:0022904">
    <property type="term" value="P:respiratory electron transport chain"/>
    <property type="evidence" value="ECO:0007669"/>
    <property type="project" value="TreeGrafter"/>
</dbReference>
<feature type="domain" description="Cytochrome oxidase subunit I profile" evidence="17">
    <location>
        <begin position="35"/>
        <end position="562"/>
    </location>
</feature>
<dbReference type="GO" id="GO:0004129">
    <property type="term" value="F:cytochrome-c oxidase activity"/>
    <property type="evidence" value="ECO:0007669"/>
    <property type="project" value="UniProtKB-EC"/>
</dbReference>
<dbReference type="Proteomes" id="UP000317429">
    <property type="component" value="Chromosome"/>
</dbReference>
<name>A0A518DJH8_9BACT</name>
<evidence type="ECO:0000256" key="16">
    <source>
        <dbReference type="RuleBase" id="RU363061"/>
    </source>
</evidence>
<dbReference type="RefSeq" id="WP_145291788.1">
    <property type="nucleotide sequence ID" value="NZ_CP036291.1"/>
</dbReference>
<evidence type="ECO:0000256" key="13">
    <source>
        <dbReference type="ARBA" id="ARBA00023136"/>
    </source>
</evidence>
<evidence type="ECO:0000256" key="3">
    <source>
        <dbReference type="ARBA" id="ARBA00022448"/>
    </source>
</evidence>
<evidence type="ECO:0000256" key="1">
    <source>
        <dbReference type="ARBA" id="ARBA00004141"/>
    </source>
</evidence>
<feature type="transmembrane region" description="Helical" evidence="16">
    <location>
        <begin position="106"/>
        <end position="130"/>
    </location>
</feature>
<feature type="transmembrane region" description="Helical" evidence="16">
    <location>
        <begin position="142"/>
        <end position="162"/>
    </location>
</feature>
<evidence type="ECO:0000256" key="11">
    <source>
        <dbReference type="ARBA" id="ARBA00023004"/>
    </source>
</evidence>
<sequence length="595" mass="65667">MIAHTSKPLVSGETGRRVEIPEGPSYLTGGGLMSWAFTLDHKRIGVMYLCGILGFFLIGGLLAILIRLELWNPAADLLAFGQGADATARAEIAKNNFNQVFTLHGAIMVFLFIIPSIPAALGNFVVPIMVGAKDVAFPRLNLASFHLYFVGACFFIAALLTTGLDTGWTFYTPYSVTTTGPVVLATMGVFILGFSSIFTGLNFIVTINTMRPRGMTWFRMPLFLWSIYATSIIQVLATPVLAITLLLLMTERMLGIGIFDSARGGDPVLFQHFFWFYSHPAVYIMILPAMGVISEVIPTFSRKHIFGYRFIAYSSIAIALIGFLVWGHHMFTSGQSALATAIFSFLTFAVAIPSAIKVFNWLATMYKGSIHFNTPMCYAISFMALFTIGGLTGLPLGALATDIHLHDTYFVVAHFHYVMMGGTLISFLAALFYWWPKLFGRMYNERFGQLSAIIVFIGFNLTFFTQFILGVKGMPRRYASYEGSDAFPVTPELLETFTTLHRISTVGALILGAGLFIAAGTLIASLWYGRKAPANPWGAATLEWKCCSPPTQQNFEVNPIMGPPYVYDDIKYDPAIDGYYEVVPDRTTKPMQDPV</sequence>
<feature type="transmembrane region" description="Helical" evidence="16">
    <location>
        <begin position="182"/>
        <end position="210"/>
    </location>
</feature>
<dbReference type="GO" id="GO:0015990">
    <property type="term" value="P:electron transport coupled proton transport"/>
    <property type="evidence" value="ECO:0007669"/>
    <property type="project" value="InterPro"/>
</dbReference>
<feature type="transmembrane region" description="Helical" evidence="16">
    <location>
        <begin position="414"/>
        <end position="435"/>
    </location>
</feature>
<evidence type="ECO:0000256" key="9">
    <source>
        <dbReference type="ARBA" id="ARBA00022982"/>
    </source>
</evidence>
<keyword evidence="7 16" id="KW-0479">Metal-binding</keyword>
<dbReference type="GO" id="GO:0020037">
    <property type="term" value="F:heme binding"/>
    <property type="evidence" value="ECO:0007669"/>
    <property type="project" value="InterPro"/>
</dbReference>
<feature type="transmembrane region" description="Helical" evidence="16">
    <location>
        <begin position="503"/>
        <end position="528"/>
    </location>
</feature>
<keyword evidence="12 16" id="KW-0186">Copper</keyword>
<feature type="transmembrane region" description="Helical" evidence="16">
    <location>
        <begin position="375"/>
        <end position="394"/>
    </location>
</feature>
<keyword evidence="16" id="KW-1003">Cell membrane</keyword>
<dbReference type="OrthoDB" id="9759913at2"/>
<dbReference type="EMBL" id="CP036291">
    <property type="protein sequence ID" value="QDU91625.1"/>
    <property type="molecule type" value="Genomic_DNA"/>
</dbReference>
<dbReference type="GO" id="GO:0005886">
    <property type="term" value="C:plasma membrane"/>
    <property type="evidence" value="ECO:0007669"/>
    <property type="project" value="UniProtKB-SubCell"/>
</dbReference>
<evidence type="ECO:0000256" key="14">
    <source>
        <dbReference type="ARBA" id="ARBA00047816"/>
    </source>
</evidence>
<feature type="transmembrane region" description="Helical" evidence="16">
    <location>
        <begin position="269"/>
        <end position="293"/>
    </location>
</feature>
<dbReference type="PROSITE" id="PS50855">
    <property type="entry name" value="COX1"/>
    <property type="match status" value="1"/>
</dbReference>
<organism evidence="18 19">
    <name type="scientific">Pirellulimonas nuda</name>
    <dbReference type="NCBI Taxonomy" id="2528009"/>
    <lineage>
        <taxon>Bacteria</taxon>
        <taxon>Pseudomonadati</taxon>
        <taxon>Planctomycetota</taxon>
        <taxon>Planctomycetia</taxon>
        <taxon>Pirellulales</taxon>
        <taxon>Lacipirellulaceae</taxon>
        <taxon>Pirellulimonas</taxon>
    </lineage>
</organism>
<proteinExistence type="inferred from homology"/>
<evidence type="ECO:0000256" key="10">
    <source>
        <dbReference type="ARBA" id="ARBA00022989"/>
    </source>
</evidence>
<comment type="pathway">
    <text evidence="2 16">Energy metabolism; oxidative phosphorylation.</text>
</comment>
<feature type="transmembrane region" description="Helical" evidence="16">
    <location>
        <begin position="338"/>
        <end position="363"/>
    </location>
</feature>
<dbReference type="AlphaFoldDB" id="A0A518DJH8"/>
<dbReference type="PRINTS" id="PR01165">
    <property type="entry name" value="CYCOXIDASEI"/>
</dbReference>
<keyword evidence="9 15" id="KW-0249">Electron transport</keyword>
<dbReference type="KEGG" id="pnd:Pla175_50550"/>